<dbReference type="STRING" id="320778.ABT57_11415"/>
<keyword evidence="10" id="KW-0443">Lipid metabolism</keyword>
<evidence type="ECO:0000256" key="1">
    <source>
        <dbReference type="ARBA" id="ARBA00003280"/>
    </source>
</evidence>
<evidence type="ECO:0000313" key="16">
    <source>
        <dbReference type="EMBL" id="KLV09504.1"/>
    </source>
</evidence>
<evidence type="ECO:0000256" key="15">
    <source>
        <dbReference type="ARBA" id="ARBA00033028"/>
    </source>
</evidence>
<dbReference type="GO" id="GO:0016042">
    <property type="term" value="P:lipid catabolic process"/>
    <property type="evidence" value="ECO:0007669"/>
    <property type="project" value="UniProtKB-KW"/>
</dbReference>
<dbReference type="Proteomes" id="UP000035909">
    <property type="component" value="Unassembled WGS sequence"/>
</dbReference>
<evidence type="ECO:0000256" key="12">
    <source>
        <dbReference type="ARBA" id="ARBA00023186"/>
    </source>
</evidence>
<keyword evidence="9" id="KW-1133">Transmembrane helix</keyword>
<evidence type="ECO:0000256" key="10">
    <source>
        <dbReference type="ARBA" id="ARBA00023098"/>
    </source>
</evidence>
<comment type="function">
    <text evidence="1">May be involved in the folding of the extracellular lipase during its passage through the periplasm.</text>
</comment>
<evidence type="ECO:0000256" key="2">
    <source>
        <dbReference type="ARBA" id="ARBA00004383"/>
    </source>
</evidence>
<organism evidence="16 17">
    <name type="scientific">Photobacterium ganghwense</name>
    <dbReference type="NCBI Taxonomy" id="320778"/>
    <lineage>
        <taxon>Bacteria</taxon>
        <taxon>Pseudomonadati</taxon>
        <taxon>Pseudomonadota</taxon>
        <taxon>Gammaproteobacteria</taxon>
        <taxon>Vibrionales</taxon>
        <taxon>Vibrionaceae</taxon>
        <taxon>Photobacterium</taxon>
    </lineage>
</organism>
<evidence type="ECO:0000256" key="8">
    <source>
        <dbReference type="ARBA" id="ARBA00022963"/>
    </source>
</evidence>
<keyword evidence="6" id="KW-0997">Cell inner membrane</keyword>
<keyword evidence="7" id="KW-0812">Transmembrane</keyword>
<reference evidence="16 17" key="1">
    <citation type="submission" date="2015-05" db="EMBL/GenBank/DDBJ databases">
        <title>Photobacterium galathea sp. nov.</title>
        <authorList>
            <person name="Machado H."/>
            <person name="Gram L."/>
        </authorList>
    </citation>
    <scope>NUCLEOTIDE SEQUENCE [LARGE SCALE GENOMIC DNA]</scope>
    <source>
        <strain evidence="16 17">DSM 22954</strain>
    </source>
</reference>
<keyword evidence="12" id="KW-0143">Chaperone</keyword>
<dbReference type="Pfam" id="PF03280">
    <property type="entry name" value="Lipase_chap"/>
    <property type="match status" value="1"/>
</dbReference>
<comment type="caution">
    <text evidence="16">The sequence shown here is derived from an EMBL/GenBank/DDBJ whole genome shotgun (WGS) entry which is preliminary data.</text>
</comment>
<evidence type="ECO:0000256" key="4">
    <source>
        <dbReference type="ARBA" id="ARBA00019692"/>
    </source>
</evidence>
<dbReference type="GO" id="GO:0051082">
    <property type="term" value="F:unfolded protein binding"/>
    <property type="evidence" value="ECO:0007669"/>
    <property type="project" value="InterPro"/>
</dbReference>
<evidence type="ECO:0000256" key="6">
    <source>
        <dbReference type="ARBA" id="ARBA00022519"/>
    </source>
</evidence>
<evidence type="ECO:0000256" key="5">
    <source>
        <dbReference type="ARBA" id="ARBA00022475"/>
    </source>
</evidence>
<keyword evidence="11" id="KW-0472">Membrane</keyword>
<accession>A0A0J1HCT3</accession>
<evidence type="ECO:0000256" key="7">
    <source>
        <dbReference type="ARBA" id="ARBA00022692"/>
    </source>
</evidence>
<protein>
    <recommendedName>
        <fullName evidence="4">Lipase chaperone</fullName>
    </recommendedName>
    <alternativeName>
        <fullName evidence="15">Lipase foldase</fullName>
    </alternativeName>
    <alternativeName>
        <fullName evidence="13">Lipase helper protein</fullName>
    </alternativeName>
    <alternativeName>
        <fullName evidence="14">Lipase modulator</fullName>
    </alternativeName>
</protein>
<sequence length="330" mass="36441">MPYQAEPSYASDNQEGAVLGFAKVGETSAETSVAEALNLPVAQVPSQLNTLVDTASYKALFDYLLSGLGESDLTRVREALQQYIDTTLPPGALPTADVMRLFDQYVAYKRALADMSLPASSPSSVTEPIIAEIESVDVVPMSTEAVGVDALRQLHQQILDLQARYFTGDESEMLFADENRLRQLAIDKRQIASSAMDDEEAGDRAQVLLAGQPDYIQQAERNVSLASQLTSGQALPEQERYILRSALVGEAAAERLADLDRSRETFNDHLTAYLAERQEMLATQGLSESDKQLQIGRLRESFFARKQWRRVQALERLHDRDSLVNSSVAP</sequence>
<keyword evidence="5" id="KW-1003">Cell membrane</keyword>
<evidence type="ECO:0000313" key="17">
    <source>
        <dbReference type="Proteomes" id="UP000035909"/>
    </source>
</evidence>
<evidence type="ECO:0000256" key="14">
    <source>
        <dbReference type="ARBA" id="ARBA00031542"/>
    </source>
</evidence>
<dbReference type="InterPro" id="IPR004961">
    <property type="entry name" value="Lipase_chaperone"/>
</dbReference>
<evidence type="ECO:0000256" key="13">
    <source>
        <dbReference type="ARBA" id="ARBA00030948"/>
    </source>
</evidence>
<dbReference type="SUPFAM" id="SSF158855">
    <property type="entry name" value="Lipase chaperone-like"/>
    <property type="match status" value="1"/>
</dbReference>
<dbReference type="PATRIC" id="fig|320778.3.peg.2484"/>
<dbReference type="GO" id="GO:0005886">
    <property type="term" value="C:plasma membrane"/>
    <property type="evidence" value="ECO:0007669"/>
    <property type="project" value="UniProtKB-SubCell"/>
</dbReference>
<keyword evidence="8" id="KW-0442">Lipid degradation</keyword>
<dbReference type="EMBL" id="LDOU01000012">
    <property type="protein sequence ID" value="KLV09504.1"/>
    <property type="molecule type" value="Genomic_DNA"/>
</dbReference>
<dbReference type="AlphaFoldDB" id="A0A0J1HCT3"/>
<evidence type="ECO:0000256" key="9">
    <source>
        <dbReference type="ARBA" id="ARBA00022989"/>
    </source>
</evidence>
<dbReference type="GO" id="GO:0006457">
    <property type="term" value="P:protein folding"/>
    <property type="evidence" value="ECO:0007669"/>
    <property type="project" value="InterPro"/>
</dbReference>
<gene>
    <name evidence="16" type="ORF">ABT57_11415</name>
</gene>
<comment type="subcellular location">
    <subcellularLocation>
        <location evidence="2">Cell inner membrane</location>
        <topology evidence="2">Single-pass membrane protein</topology>
        <orientation evidence="2">Periplasmic side</orientation>
    </subcellularLocation>
</comment>
<evidence type="ECO:0000256" key="3">
    <source>
        <dbReference type="ARBA" id="ARBA00010358"/>
    </source>
</evidence>
<comment type="similarity">
    <text evidence="3">Belongs to the lipase chaperone family.</text>
</comment>
<proteinExistence type="inferred from homology"/>
<evidence type="ECO:0000256" key="11">
    <source>
        <dbReference type="ARBA" id="ARBA00023136"/>
    </source>
</evidence>
<keyword evidence="17" id="KW-1185">Reference proteome</keyword>
<name>A0A0J1HCT3_9GAMM</name>